<accession>A0AA40KFA2</accession>
<evidence type="ECO:0000313" key="2">
    <source>
        <dbReference type="Proteomes" id="UP001177670"/>
    </source>
</evidence>
<dbReference type="Proteomes" id="UP001177670">
    <property type="component" value="Unassembled WGS sequence"/>
</dbReference>
<dbReference type="EMBL" id="JAHYIQ010000046">
    <property type="protein sequence ID" value="KAK1118011.1"/>
    <property type="molecule type" value="Genomic_DNA"/>
</dbReference>
<evidence type="ECO:0000313" key="1">
    <source>
        <dbReference type="EMBL" id="KAK1118011.1"/>
    </source>
</evidence>
<dbReference type="SUPFAM" id="SSF52540">
    <property type="entry name" value="P-loop containing nucleoside triphosphate hydrolases"/>
    <property type="match status" value="1"/>
</dbReference>
<sequence length="124" mass="14518">MAIDFQDNMILLTRKYLKRKIMCPETKFRHHVKERMHILELLKRTVEMGESNSALLIGPRGSGKTTVCFLLLVISIRKTIISSMCLSIDLYFLVVDKQCFKRIVVYKKFQRECIDSESSWSCSH</sequence>
<dbReference type="AlphaFoldDB" id="A0AA40KFA2"/>
<gene>
    <name evidence="1" type="ORF">K0M31_015460</name>
</gene>
<protein>
    <recommendedName>
        <fullName evidence="3">Origin recognition complex subunit 4</fullName>
    </recommendedName>
</protein>
<dbReference type="Gene3D" id="3.40.50.300">
    <property type="entry name" value="P-loop containing nucleotide triphosphate hydrolases"/>
    <property type="match status" value="1"/>
</dbReference>
<evidence type="ECO:0008006" key="3">
    <source>
        <dbReference type="Google" id="ProtNLM"/>
    </source>
</evidence>
<name>A0AA40KFA2_9HYME</name>
<dbReference type="InterPro" id="IPR027417">
    <property type="entry name" value="P-loop_NTPase"/>
</dbReference>
<proteinExistence type="predicted"/>
<comment type="caution">
    <text evidence="1">The sequence shown here is derived from an EMBL/GenBank/DDBJ whole genome shotgun (WGS) entry which is preliminary data.</text>
</comment>
<keyword evidence="2" id="KW-1185">Reference proteome</keyword>
<reference evidence="1" key="1">
    <citation type="submission" date="2021-10" db="EMBL/GenBank/DDBJ databases">
        <title>Melipona bicolor Genome sequencing and assembly.</title>
        <authorList>
            <person name="Araujo N.S."/>
            <person name="Arias M.C."/>
        </authorList>
    </citation>
    <scope>NUCLEOTIDE SEQUENCE</scope>
    <source>
        <strain evidence="1">USP_2M_L1-L4_2017</strain>
        <tissue evidence="1">Whole body</tissue>
    </source>
</reference>
<organism evidence="1 2">
    <name type="scientific">Melipona bicolor</name>
    <dbReference type="NCBI Taxonomy" id="60889"/>
    <lineage>
        <taxon>Eukaryota</taxon>
        <taxon>Metazoa</taxon>
        <taxon>Ecdysozoa</taxon>
        <taxon>Arthropoda</taxon>
        <taxon>Hexapoda</taxon>
        <taxon>Insecta</taxon>
        <taxon>Pterygota</taxon>
        <taxon>Neoptera</taxon>
        <taxon>Endopterygota</taxon>
        <taxon>Hymenoptera</taxon>
        <taxon>Apocrita</taxon>
        <taxon>Aculeata</taxon>
        <taxon>Apoidea</taxon>
        <taxon>Anthophila</taxon>
        <taxon>Apidae</taxon>
        <taxon>Melipona</taxon>
    </lineage>
</organism>